<dbReference type="InterPro" id="IPR038538">
    <property type="entry name" value="MTERF_sf"/>
</dbReference>
<dbReference type="OMA" id="IFHYREN"/>
<dbReference type="Pfam" id="PF02536">
    <property type="entry name" value="mTERF"/>
    <property type="match status" value="1"/>
</dbReference>
<evidence type="ECO:0000256" key="1">
    <source>
        <dbReference type="ARBA" id="ARBA00007692"/>
    </source>
</evidence>
<dbReference type="EMBL" id="BT122296">
    <property type="protein sequence ID" value="ADE75685.1"/>
    <property type="molecule type" value="mRNA"/>
</dbReference>
<evidence type="ECO:0000256" key="3">
    <source>
        <dbReference type="ARBA" id="ARBA00022946"/>
    </source>
</evidence>
<name>D5A816_PICSI</name>
<keyword evidence="3" id="KW-0809">Transit peptide</keyword>
<organism evidence="4">
    <name type="scientific">Picea sitchensis</name>
    <name type="common">Sitka spruce</name>
    <name type="synonym">Pinus sitchensis</name>
    <dbReference type="NCBI Taxonomy" id="3332"/>
    <lineage>
        <taxon>Eukaryota</taxon>
        <taxon>Viridiplantae</taxon>
        <taxon>Streptophyta</taxon>
        <taxon>Embryophyta</taxon>
        <taxon>Tracheophyta</taxon>
        <taxon>Spermatophyta</taxon>
        <taxon>Pinopsida</taxon>
        <taxon>Pinidae</taxon>
        <taxon>Conifers I</taxon>
        <taxon>Pinales</taxon>
        <taxon>Pinaceae</taxon>
        <taxon>Picea</taxon>
    </lineage>
</organism>
<dbReference type="Gene3D" id="1.25.70.10">
    <property type="entry name" value="Transcription termination factor 3, mitochondrial"/>
    <property type="match status" value="2"/>
</dbReference>
<evidence type="ECO:0000256" key="2">
    <source>
        <dbReference type="ARBA" id="ARBA00022472"/>
    </source>
</evidence>
<sequence>MMIMTIWKRVITNQFPLSKAMLPLALEFTVKSHITCPNFCTQISAASTTPPDRGVYIEFFNSNCGLTPEEIAKAFRYNKEVIHAKSTQNFKEVLELLKGCGLTTPAQIRRVVLNNPKFFCPRAERNIQSKLGLLRTVMKEEDIGKLVISHGRIFHYRENKLKSAISLLQKLCGEGQALSELIATQPRLLMVSEETVLESFKQAEDLGCQKGSKMFACVMRGILGTGKEQLERRLQCLSSCFSEKQVLELLRRWPLILGYSEENVKHRVDFLVKSLGFPLDYLVKYPALFGYSLEKRIIPRYRVMEALKSVQVLKTELICPYIYSLTEKRFLEKYVNKNADSAILRDIYHSGKVDY</sequence>
<keyword evidence="2" id="KW-0806">Transcription termination</keyword>
<proteinExistence type="evidence at transcript level"/>
<protein>
    <submittedName>
        <fullName evidence="4">Uncharacterized protein</fullName>
    </submittedName>
</protein>
<dbReference type="PANTHER" id="PTHR13068">
    <property type="entry name" value="CGI-12 PROTEIN-RELATED"/>
    <property type="match status" value="1"/>
</dbReference>
<dbReference type="GO" id="GO:0003676">
    <property type="term" value="F:nucleic acid binding"/>
    <property type="evidence" value="ECO:0007669"/>
    <property type="project" value="InterPro"/>
</dbReference>
<reference evidence="4" key="1">
    <citation type="submission" date="2010-04" db="EMBL/GenBank/DDBJ databases">
        <authorList>
            <person name="Reid K.E."/>
            <person name="Liao N."/>
            <person name="Chan S."/>
            <person name="Docking R."/>
            <person name="Taylor G."/>
            <person name="Moore R."/>
            <person name="Mayo M."/>
            <person name="Munro S."/>
            <person name="King J."/>
            <person name="Yanchuk A."/>
            <person name="Holt R."/>
            <person name="Jones S."/>
            <person name="Marra M."/>
            <person name="Ritland C.E."/>
            <person name="Ritland K."/>
            <person name="Bohlmann J."/>
        </authorList>
    </citation>
    <scope>NUCLEOTIDE SEQUENCE</scope>
    <source>
        <tissue evidence="4">Buds collected with no treatment. Collection October 2007</tissue>
    </source>
</reference>
<keyword evidence="2" id="KW-0805">Transcription regulation</keyword>
<dbReference type="GO" id="GO:0006353">
    <property type="term" value="P:DNA-templated transcription termination"/>
    <property type="evidence" value="ECO:0007669"/>
    <property type="project" value="UniProtKB-KW"/>
</dbReference>
<evidence type="ECO:0000313" key="4">
    <source>
        <dbReference type="EMBL" id="ADE75685.1"/>
    </source>
</evidence>
<dbReference type="SMART" id="SM00733">
    <property type="entry name" value="Mterf"/>
    <property type="match status" value="6"/>
</dbReference>
<dbReference type="InterPro" id="IPR003690">
    <property type="entry name" value="MTERF"/>
</dbReference>
<keyword evidence="2" id="KW-0804">Transcription</keyword>
<accession>D5A816</accession>
<dbReference type="AlphaFoldDB" id="D5A816"/>
<comment type="similarity">
    <text evidence="1">Belongs to the mTERF family.</text>
</comment>
<dbReference type="PANTHER" id="PTHR13068:SF112">
    <property type="entry name" value="TRANSCRIPTION TERMINATION FACTOR 3, MITOCHONDRIAL"/>
    <property type="match status" value="1"/>
</dbReference>